<dbReference type="PROSITE" id="PS51843">
    <property type="entry name" value="NR_LBD"/>
    <property type="match status" value="2"/>
</dbReference>
<feature type="region of interest" description="Disordered" evidence="9">
    <location>
        <begin position="153"/>
        <end position="176"/>
    </location>
</feature>
<dbReference type="SUPFAM" id="SSF48508">
    <property type="entry name" value="Nuclear receptor ligand-binding domain"/>
    <property type="match status" value="2"/>
</dbReference>
<keyword evidence="1" id="KW-0479">Metal-binding</keyword>
<feature type="region of interest" description="Disordered" evidence="9">
    <location>
        <begin position="436"/>
        <end position="466"/>
    </location>
</feature>
<evidence type="ECO:0000256" key="3">
    <source>
        <dbReference type="ARBA" id="ARBA00022833"/>
    </source>
</evidence>
<dbReference type="Pfam" id="PF00105">
    <property type="entry name" value="zf-C4"/>
    <property type="match status" value="2"/>
</dbReference>
<dbReference type="RefSeq" id="XP_022084983.1">
    <property type="nucleotide sequence ID" value="XM_022229291.1"/>
</dbReference>
<keyword evidence="7" id="KW-0675">Receptor</keyword>
<feature type="domain" description="Nuclear receptor" evidence="10">
    <location>
        <begin position="514"/>
        <end position="589"/>
    </location>
</feature>
<dbReference type="GeneID" id="110976207"/>
<evidence type="ECO:0000256" key="8">
    <source>
        <dbReference type="ARBA" id="ARBA00023242"/>
    </source>
</evidence>
<dbReference type="SMART" id="SM00430">
    <property type="entry name" value="HOLI"/>
    <property type="match status" value="2"/>
</dbReference>
<dbReference type="Pfam" id="PF00104">
    <property type="entry name" value="Hormone_recep"/>
    <property type="match status" value="2"/>
</dbReference>
<sequence>MNDDCHLNVDAMAERFGQVESEKQPTANNDRPKVTCLDTLMETLVHCELPRRISGESNQSASNKFVVNCTGTVANSKRRCVVCKGLATGYHYGVASCEACKAFFKRSVQKKLTYLCLEKRQCEVSHGNRRTCQACRYTKCIKAGMLVDGVRKNRSKGGRQEYRRKPDEKDFSPSTSGKKRKYKIALEFSKRLLEIEPEALKISVADDLKACFCSGDKTKYVTGMQILAELADRALLTTVRWAKKIPDFDKLCLSDQMALLSNSWMEILLLNVIYRNAVLPAPSEGGGIVVLANGLKVYREDIGQGKSSPLIFEQIMNLVDRMRPLRLSKAVIVILKVMVLFNAGPSLSNRLPLKSHKELLEMHATVHDALHYRIQQEHSGNARLVYHLMMILPLIKDTALTITSLIWGGFFRERVPMQQLLKEVLQPILQAGERNCPATVSPAHHDDRAETSSAVPGRPSDTSIYERHFVDNSEPREAGYPRSQLSPDSFVPKLCLNEKSVIGGKDSDAAALPRRLCAVCEGFATGYHYGVASCEACKAFFKRTVQRNLCYSCSEDGRCDVFHGKRRTCQACRYDKCIQVGMMVSGVRLNRTKGGRQEYRRRPDELGFTSVNSGKNQRRARDEMSDFCKTLLEIEPGVLHIILPDASSDGLDQYHAAGGRPPIQKLWMERLAEAADRALTNTVQWAKKVPGFDKLCLNDQMALLCNSWMEILLANVIYRSTQIPPYGDNSTMIYFADGFVVTKEMCHGTRRAPLIYSQIVNIVERLRELNISRVIMVLLKAAILLNSGPSLANRISLQSPREVRQLQETVYTELHYRINQEHPGDSRLVYHLLMILPLIKDVAVTVASLVWIEFNQEHVFMQELLNAMVRPIIQTKSHQVVPCCCNHEGCKDHIEKYSGRVYEDGTEDDT</sequence>
<dbReference type="Gene3D" id="1.10.565.10">
    <property type="entry name" value="Retinoid X Receptor"/>
    <property type="match status" value="2"/>
</dbReference>
<feature type="compositionally biased region" description="Basic and acidic residues" evidence="9">
    <location>
        <begin position="158"/>
        <end position="171"/>
    </location>
</feature>
<dbReference type="PRINTS" id="PR00047">
    <property type="entry name" value="STROIDFINGER"/>
</dbReference>
<protein>
    <submittedName>
        <fullName evidence="13">Uncharacterized protein LOC110976207</fullName>
    </submittedName>
</protein>
<keyword evidence="12" id="KW-1185">Reference proteome</keyword>
<dbReference type="InterPro" id="IPR001723">
    <property type="entry name" value="Nuclear_hrmn_rcpt"/>
</dbReference>
<dbReference type="InterPro" id="IPR001628">
    <property type="entry name" value="Znf_hrmn_rcpt"/>
</dbReference>
<dbReference type="AlphaFoldDB" id="A0A8B7XVT8"/>
<evidence type="ECO:0000256" key="9">
    <source>
        <dbReference type="SAM" id="MobiDB-lite"/>
    </source>
</evidence>
<feature type="domain" description="NR LBD" evidence="11">
    <location>
        <begin position="196"/>
        <end position="428"/>
    </location>
</feature>
<dbReference type="PRINTS" id="PR00398">
    <property type="entry name" value="STRDHORMONER"/>
</dbReference>
<dbReference type="InterPro" id="IPR035500">
    <property type="entry name" value="NHR-like_dom_sf"/>
</dbReference>
<name>A0A8B7XVT8_ACAPL</name>
<dbReference type="KEGG" id="aplc:110976207"/>
<dbReference type="InterPro" id="IPR000536">
    <property type="entry name" value="Nucl_hrmn_rcpt_lig-bd"/>
</dbReference>
<keyword evidence="6" id="KW-0804">Transcription</keyword>
<organism evidence="12 13">
    <name type="scientific">Acanthaster planci</name>
    <name type="common">Crown-of-thorns starfish</name>
    <dbReference type="NCBI Taxonomy" id="133434"/>
    <lineage>
        <taxon>Eukaryota</taxon>
        <taxon>Metazoa</taxon>
        <taxon>Echinodermata</taxon>
        <taxon>Eleutherozoa</taxon>
        <taxon>Asterozoa</taxon>
        <taxon>Asteroidea</taxon>
        <taxon>Valvatacea</taxon>
        <taxon>Valvatida</taxon>
        <taxon>Acanthasteridae</taxon>
        <taxon>Acanthaster</taxon>
    </lineage>
</organism>
<dbReference type="Proteomes" id="UP000694845">
    <property type="component" value="Unplaced"/>
</dbReference>
<evidence type="ECO:0000256" key="1">
    <source>
        <dbReference type="ARBA" id="ARBA00022723"/>
    </source>
</evidence>
<accession>A0A8B7XVT8</accession>
<dbReference type="OMA" id="SICANDQ"/>
<proteinExistence type="predicted"/>
<feature type="domain" description="Nuclear receptor" evidence="10">
    <location>
        <begin position="77"/>
        <end position="152"/>
    </location>
</feature>
<keyword evidence="5" id="KW-0238">DNA-binding</keyword>
<dbReference type="InterPro" id="IPR050200">
    <property type="entry name" value="Nuclear_hormone_rcpt_NR3"/>
</dbReference>
<keyword evidence="3" id="KW-0862">Zinc</keyword>
<keyword evidence="4" id="KW-0805">Transcription regulation</keyword>
<dbReference type="GO" id="GO:0008270">
    <property type="term" value="F:zinc ion binding"/>
    <property type="evidence" value="ECO:0007669"/>
    <property type="project" value="UniProtKB-KW"/>
</dbReference>
<keyword evidence="8" id="KW-0539">Nucleus</keyword>
<evidence type="ECO:0000313" key="13">
    <source>
        <dbReference type="RefSeq" id="XP_022084983.1"/>
    </source>
</evidence>
<dbReference type="GO" id="GO:0043565">
    <property type="term" value="F:sequence-specific DNA binding"/>
    <property type="evidence" value="ECO:0007669"/>
    <property type="project" value="InterPro"/>
</dbReference>
<evidence type="ECO:0000259" key="10">
    <source>
        <dbReference type="PROSITE" id="PS51030"/>
    </source>
</evidence>
<feature type="domain" description="NR LBD" evidence="11">
    <location>
        <begin position="623"/>
        <end position="872"/>
    </location>
</feature>
<evidence type="ECO:0000256" key="6">
    <source>
        <dbReference type="ARBA" id="ARBA00023163"/>
    </source>
</evidence>
<evidence type="ECO:0000256" key="4">
    <source>
        <dbReference type="ARBA" id="ARBA00023015"/>
    </source>
</evidence>
<dbReference type="PROSITE" id="PS51030">
    <property type="entry name" value="NUCLEAR_REC_DBD_2"/>
    <property type="match status" value="2"/>
</dbReference>
<dbReference type="PANTHER" id="PTHR48092">
    <property type="entry name" value="KNIRPS-RELATED PROTEIN-RELATED"/>
    <property type="match status" value="1"/>
</dbReference>
<evidence type="ECO:0000256" key="7">
    <source>
        <dbReference type="ARBA" id="ARBA00023170"/>
    </source>
</evidence>
<evidence type="ECO:0000256" key="2">
    <source>
        <dbReference type="ARBA" id="ARBA00022771"/>
    </source>
</evidence>
<keyword evidence="2" id="KW-0863">Zinc-finger</keyword>
<dbReference type="InterPro" id="IPR013088">
    <property type="entry name" value="Znf_NHR/GATA"/>
</dbReference>
<dbReference type="OrthoDB" id="5799427at2759"/>
<evidence type="ECO:0000256" key="5">
    <source>
        <dbReference type="ARBA" id="ARBA00023125"/>
    </source>
</evidence>
<dbReference type="Gene3D" id="3.30.50.10">
    <property type="entry name" value="Erythroid Transcription Factor GATA-1, subunit A"/>
    <property type="match status" value="2"/>
</dbReference>
<evidence type="ECO:0000259" key="11">
    <source>
        <dbReference type="PROSITE" id="PS51843"/>
    </source>
</evidence>
<dbReference type="GO" id="GO:0003700">
    <property type="term" value="F:DNA-binding transcription factor activity"/>
    <property type="evidence" value="ECO:0007669"/>
    <property type="project" value="InterPro"/>
</dbReference>
<dbReference type="SUPFAM" id="SSF57716">
    <property type="entry name" value="Glucocorticoid receptor-like (DNA-binding domain)"/>
    <property type="match status" value="2"/>
</dbReference>
<reference evidence="13" key="1">
    <citation type="submission" date="2025-08" db="UniProtKB">
        <authorList>
            <consortium name="RefSeq"/>
        </authorList>
    </citation>
    <scope>IDENTIFICATION</scope>
</reference>
<evidence type="ECO:0000313" key="12">
    <source>
        <dbReference type="Proteomes" id="UP000694845"/>
    </source>
</evidence>
<gene>
    <name evidence="13" type="primary">LOC110976207</name>
</gene>
<dbReference type="SMART" id="SM00399">
    <property type="entry name" value="ZnF_C4"/>
    <property type="match status" value="2"/>
</dbReference>